<reference evidence="1 2" key="1">
    <citation type="submission" date="2021-06" db="EMBL/GenBank/DDBJ databases">
        <authorList>
            <person name="Palmer J.M."/>
        </authorList>
    </citation>
    <scope>NUCLEOTIDE SEQUENCE [LARGE SCALE GENOMIC DNA]</scope>
    <source>
        <strain evidence="1 2">CL_MEX2019</strain>
        <tissue evidence="1">Muscle</tissue>
    </source>
</reference>
<name>A0ABU7E465_9TELE</name>
<evidence type="ECO:0000313" key="1">
    <source>
        <dbReference type="EMBL" id="MED6282057.1"/>
    </source>
</evidence>
<organism evidence="1 2">
    <name type="scientific">Characodon lateralis</name>
    <dbReference type="NCBI Taxonomy" id="208331"/>
    <lineage>
        <taxon>Eukaryota</taxon>
        <taxon>Metazoa</taxon>
        <taxon>Chordata</taxon>
        <taxon>Craniata</taxon>
        <taxon>Vertebrata</taxon>
        <taxon>Euteleostomi</taxon>
        <taxon>Actinopterygii</taxon>
        <taxon>Neopterygii</taxon>
        <taxon>Teleostei</taxon>
        <taxon>Neoteleostei</taxon>
        <taxon>Acanthomorphata</taxon>
        <taxon>Ovalentaria</taxon>
        <taxon>Atherinomorphae</taxon>
        <taxon>Cyprinodontiformes</taxon>
        <taxon>Goodeidae</taxon>
        <taxon>Characodon</taxon>
    </lineage>
</organism>
<feature type="non-terminal residue" evidence="1">
    <location>
        <position position="1"/>
    </location>
</feature>
<protein>
    <submittedName>
        <fullName evidence="1">Uncharacterized protein</fullName>
    </submittedName>
</protein>
<gene>
    <name evidence="1" type="ORF">CHARACLAT_028046</name>
</gene>
<evidence type="ECO:0000313" key="2">
    <source>
        <dbReference type="Proteomes" id="UP001352852"/>
    </source>
</evidence>
<comment type="caution">
    <text evidence="1">The sequence shown here is derived from an EMBL/GenBank/DDBJ whole genome shotgun (WGS) entry which is preliminary data.</text>
</comment>
<dbReference type="Proteomes" id="UP001352852">
    <property type="component" value="Unassembled WGS sequence"/>
</dbReference>
<sequence length="69" mass="7593">VDQFKGAEYFCKELYFYCQEDAGPSSTEETLPPTTLVEAFSSSSNFPSENGTEEVTCLSATVRLKGRKA</sequence>
<dbReference type="EMBL" id="JAHUTJ010044653">
    <property type="protein sequence ID" value="MED6282057.1"/>
    <property type="molecule type" value="Genomic_DNA"/>
</dbReference>
<proteinExistence type="predicted"/>
<keyword evidence="2" id="KW-1185">Reference proteome</keyword>
<accession>A0ABU7E465</accession>